<dbReference type="Pfam" id="PF13732">
    <property type="entry name" value="DrrA1-3_C"/>
    <property type="match status" value="1"/>
</dbReference>
<evidence type="ECO:0000259" key="6">
    <source>
        <dbReference type="Pfam" id="PF13732"/>
    </source>
</evidence>
<keyword evidence="2" id="KW-0813">Transport</keyword>
<dbReference type="GO" id="GO:0005524">
    <property type="term" value="F:ATP binding"/>
    <property type="evidence" value="ECO:0007669"/>
    <property type="project" value="UniProtKB-KW"/>
</dbReference>
<dbReference type="InterPro" id="IPR027417">
    <property type="entry name" value="P-loop_NTPase"/>
</dbReference>
<dbReference type="SUPFAM" id="SSF52540">
    <property type="entry name" value="P-loop containing nucleoside triphosphate hydrolases"/>
    <property type="match status" value="1"/>
</dbReference>
<dbReference type="GO" id="GO:0016887">
    <property type="term" value="F:ATP hydrolysis activity"/>
    <property type="evidence" value="ECO:0007669"/>
    <property type="project" value="InterPro"/>
</dbReference>
<dbReference type="PANTHER" id="PTHR42711:SF5">
    <property type="entry name" value="ABC TRANSPORTER ATP-BINDING PROTEIN NATA"/>
    <property type="match status" value="1"/>
</dbReference>
<protein>
    <recommendedName>
        <fullName evidence="9">ABC transporter domain-containing protein</fullName>
    </recommendedName>
</protein>
<feature type="domain" description="Daunorubicin resistance ATP-binding protein DrrA1/2-like C-terminal" evidence="6">
    <location>
        <begin position="111"/>
        <end position="197"/>
    </location>
</feature>
<sequence>MRGSELKNRVREVMKRLGLWEHRDKLFMELSGGLKRRVEVAKVLIQKPKIAIFDEPTSQIDVIGRHEIWRAIRELRDEGSTILIATNNMSEAEALCDRVAIIHKGKLVAVGSISELKDQVPAGDIVEIMTDNSIPESLVRELATIVKASSFKCEDKLAIFYLNKGETAIPQIVNILSSKGYEVKQVRMKEPTLDDVFFYFTGASLQGRRLEV</sequence>
<evidence type="ECO:0000259" key="5">
    <source>
        <dbReference type="Pfam" id="PF00005"/>
    </source>
</evidence>
<evidence type="ECO:0000256" key="1">
    <source>
        <dbReference type="ARBA" id="ARBA00005417"/>
    </source>
</evidence>
<comment type="similarity">
    <text evidence="1">Belongs to the ABC transporter superfamily.</text>
</comment>
<dbReference type="InterPro" id="IPR003439">
    <property type="entry name" value="ABC_transporter-like_ATP-bd"/>
</dbReference>
<gene>
    <name evidence="7" type="ORF">DRJ26_05560</name>
</gene>
<dbReference type="AlphaFoldDB" id="A0A497EY50"/>
<evidence type="ECO:0008006" key="9">
    <source>
        <dbReference type="Google" id="ProtNLM"/>
    </source>
</evidence>
<organism evidence="7 8">
    <name type="scientific">Thermoproteota archaeon</name>
    <dbReference type="NCBI Taxonomy" id="2056631"/>
    <lineage>
        <taxon>Archaea</taxon>
        <taxon>Thermoproteota</taxon>
    </lineage>
</organism>
<comment type="caution">
    <text evidence="7">The sequence shown here is derived from an EMBL/GenBank/DDBJ whole genome shotgun (WGS) entry which is preliminary data.</text>
</comment>
<evidence type="ECO:0000256" key="4">
    <source>
        <dbReference type="ARBA" id="ARBA00022840"/>
    </source>
</evidence>
<reference evidence="7 8" key="1">
    <citation type="submission" date="2018-06" db="EMBL/GenBank/DDBJ databases">
        <title>Extensive metabolic versatility and redundancy in microbially diverse, dynamic hydrothermal sediments.</title>
        <authorList>
            <person name="Dombrowski N."/>
            <person name="Teske A."/>
            <person name="Baker B.J."/>
        </authorList>
    </citation>
    <scope>NUCLEOTIDE SEQUENCE [LARGE SCALE GENOMIC DNA]</scope>
    <source>
        <strain evidence="7">B20_G2</strain>
    </source>
</reference>
<evidence type="ECO:0000256" key="3">
    <source>
        <dbReference type="ARBA" id="ARBA00022741"/>
    </source>
</evidence>
<dbReference type="InterPro" id="IPR050763">
    <property type="entry name" value="ABC_transporter_ATP-binding"/>
</dbReference>
<dbReference type="Gene3D" id="3.40.50.300">
    <property type="entry name" value="P-loop containing nucleotide triphosphate hydrolases"/>
    <property type="match status" value="1"/>
</dbReference>
<keyword evidence="3" id="KW-0547">Nucleotide-binding</keyword>
<dbReference type="Pfam" id="PF00005">
    <property type="entry name" value="ABC_tran"/>
    <property type="match status" value="1"/>
</dbReference>
<dbReference type="Proteomes" id="UP000269499">
    <property type="component" value="Unassembled WGS sequence"/>
</dbReference>
<evidence type="ECO:0000256" key="2">
    <source>
        <dbReference type="ARBA" id="ARBA00022448"/>
    </source>
</evidence>
<evidence type="ECO:0000313" key="7">
    <source>
        <dbReference type="EMBL" id="RLE51650.1"/>
    </source>
</evidence>
<accession>A0A497EY50</accession>
<evidence type="ECO:0000313" key="8">
    <source>
        <dbReference type="Proteomes" id="UP000269499"/>
    </source>
</evidence>
<dbReference type="InterPro" id="IPR025302">
    <property type="entry name" value="DrrA1/2-like_C"/>
</dbReference>
<proteinExistence type="inferred from homology"/>
<dbReference type="EMBL" id="QMRA01000159">
    <property type="protein sequence ID" value="RLE51650.1"/>
    <property type="molecule type" value="Genomic_DNA"/>
</dbReference>
<feature type="domain" description="ABC transporter" evidence="5">
    <location>
        <begin position="7"/>
        <end position="58"/>
    </location>
</feature>
<dbReference type="PANTHER" id="PTHR42711">
    <property type="entry name" value="ABC TRANSPORTER ATP-BINDING PROTEIN"/>
    <property type="match status" value="1"/>
</dbReference>
<keyword evidence="4" id="KW-0067">ATP-binding</keyword>
<name>A0A497EY50_9CREN</name>